<sequence length="150" mass="16366">MEARHVLQAGRYGPESGLAGGGGPLHPYQHRPPLLCSLREVSAMPLLETCTDHVRGEAFFTITAAETWSIAMVKRLKAKYPEEVEIRITNPDGSMVARLPFAWMRIVPKKAISEEHRAKLADVLSRSRATGGNTPNSGEQATLHTGIPQA</sequence>
<feature type="region of interest" description="Disordered" evidence="1">
    <location>
        <begin position="1"/>
        <end position="24"/>
    </location>
</feature>
<dbReference type="AlphaFoldDB" id="G9YUC7"/>
<dbReference type="EMBL" id="AGCK01000252">
    <property type="protein sequence ID" value="EHM42500.1"/>
    <property type="molecule type" value="Genomic_DNA"/>
</dbReference>
<evidence type="ECO:0000313" key="3">
    <source>
        <dbReference type="Proteomes" id="UP000004459"/>
    </source>
</evidence>
<protein>
    <submittedName>
        <fullName evidence="2">Uncharacterized protein</fullName>
    </submittedName>
</protein>
<accession>G9YUC7</accession>
<reference evidence="2 3" key="1">
    <citation type="submission" date="2011-08" db="EMBL/GenBank/DDBJ databases">
        <authorList>
            <person name="Weinstock G."/>
            <person name="Sodergren E."/>
            <person name="Clifton S."/>
            <person name="Fulton L."/>
            <person name="Fulton B."/>
            <person name="Courtney L."/>
            <person name="Fronick C."/>
            <person name="Harrison M."/>
            <person name="Strong C."/>
            <person name="Farmer C."/>
            <person name="Delahaunty K."/>
            <person name="Markovic C."/>
            <person name="Hall O."/>
            <person name="Minx P."/>
            <person name="Tomlinson C."/>
            <person name="Mitreva M."/>
            <person name="Hou S."/>
            <person name="Chen J."/>
            <person name="Wollam A."/>
            <person name="Pepin K.H."/>
            <person name="Johnson M."/>
            <person name="Bhonagiri V."/>
            <person name="Zhang X."/>
            <person name="Suruliraj S."/>
            <person name="Warren W."/>
            <person name="Chinwalla A."/>
            <person name="Mardis E.R."/>
            <person name="Wilson R.K."/>
        </authorList>
    </citation>
    <scope>NUCLEOTIDE SEQUENCE [LARGE SCALE GENOMIC DNA]</scope>
    <source>
        <strain evidence="2 3">ATCC 29863</strain>
    </source>
</reference>
<evidence type="ECO:0000256" key="1">
    <source>
        <dbReference type="SAM" id="MobiDB-lite"/>
    </source>
</evidence>
<dbReference type="HOGENOM" id="CLU_1737847_0_0_9"/>
<dbReference type="Proteomes" id="UP000004459">
    <property type="component" value="Unassembled WGS sequence"/>
</dbReference>
<feature type="region of interest" description="Disordered" evidence="1">
    <location>
        <begin position="125"/>
        <end position="150"/>
    </location>
</feature>
<gene>
    <name evidence="2" type="ORF">HMPREF0372_03141</name>
</gene>
<name>G9YUC7_FLAPL</name>
<evidence type="ECO:0000313" key="2">
    <source>
        <dbReference type="EMBL" id="EHM42500.1"/>
    </source>
</evidence>
<organism evidence="2 3">
    <name type="scientific">Flavonifractor plautii ATCC 29863</name>
    <dbReference type="NCBI Taxonomy" id="411475"/>
    <lineage>
        <taxon>Bacteria</taxon>
        <taxon>Bacillati</taxon>
        <taxon>Bacillota</taxon>
        <taxon>Clostridia</taxon>
        <taxon>Eubacteriales</taxon>
        <taxon>Oscillospiraceae</taxon>
        <taxon>Flavonifractor</taxon>
    </lineage>
</organism>
<proteinExistence type="predicted"/>
<feature type="compositionally biased region" description="Polar residues" evidence="1">
    <location>
        <begin position="127"/>
        <end position="143"/>
    </location>
</feature>
<comment type="caution">
    <text evidence="2">The sequence shown here is derived from an EMBL/GenBank/DDBJ whole genome shotgun (WGS) entry which is preliminary data.</text>
</comment>